<evidence type="ECO:0000256" key="2">
    <source>
        <dbReference type="SAM" id="Phobius"/>
    </source>
</evidence>
<dbReference type="RefSeq" id="WP_159745108.1">
    <property type="nucleotide sequence ID" value="NZ_BLIR01000001.1"/>
</dbReference>
<feature type="transmembrane region" description="Helical" evidence="2">
    <location>
        <begin position="111"/>
        <end position="129"/>
    </location>
</feature>
<keyword evidence="4" id="KW-1185">Reference proteome</keyword>
<dbReference type="GeneID" id="96285083"/>
<dbReference type="Pfam" id="PF12679">
    <property type="entry name" value="ABC2_membrane_2"/>
    <property type="match status" value="1"/>
</dbReference>
<feature type="transmembrane region" description="Helical" evidence="2">
    <location>
        <begin position="198"/>
        <end position="216"/>
    </location>
</feature>
<feature type="transmembrane region" description="Helical" evidence="2">
    <location>
        <begin position="150"/>
        <end position="178"/>
    </location>
</feature>
<evidence type="ECO:0000313" key="3">
    <source>
        <dbReference type="EMBL" id="GFE39315.1"/>
    </source>
</evidence>
<accession>A0A640UXT8</accession>
<keyword evidence="2" id="KW-1133">Transmembrane helix</keyword>
<feature type="transmembrane region" description="Helical" evidence="2">
    <location>
        <begin position="53"/>
        <end position="75"/>
    </location>
</feature>
<dbReference type="Proteomes" id="UP000431826">
    <property type="component" value="Unassembled WGS sequence"/>
</dbReference>
<sequence>MKTTDTSGRTPGGTTDADDTADAADGNGLTDTAGGRRGLLHGLPWLVWRRHRALLCAALLATVVGCITFACQRIGVQDLLHSHRATADPDGELLTEFQNSYGPMFGNDLSFLQGLPVLAGIFLGAPLIAGELEHGTVRLVTTQSVSRTRWIAAALGLPLAVAVLCSTLLSAVFTWLWAPAHGLAASGDWLTNGPFDTTGPVPVAKTLFLTACGIALGMLIKRVVPAMAATLALSVVTDVVWTEQIRPRLGTLRSVTYPYDSDNGPSLPFASVRMDDWVSTADGKLYGFGTCTDSGAEACRAKLGIVNRVTQYFDYGQMAGMQWLGAAILLALTAVVLAFVVWRTHRRPL</sequence>
<proteinExistence type="predicted"/>
<dbReference type="AlphaFoldDB" id="A0A640UXT8"/>
<protein>
    <recommendedName>
        <fullName evidence="5">Transporter</fullName>
    </recommendedName>
</protein>
<dbReference type="EMBL" id="BLIR01000001">
    <property type="protein sequence ID" value="GFE39315.1"/>
    <property type="molecule type" value="Genomic_DNA"/>
</dbReference>
<reference evidence="3 4" key="1">
    <citation type="submission" date="2019-12" db="EMBL/GenBank/DDBJ databases">
        <title>Whole genome shotgun sequence of Streptomyces tubercidicus NBRC 13090.</title>
        <authorList>
            <person name="Ichikawa N."/>
            <person name="Kimura A."/>
            <person name="Kitahashi Y."/>
            <person name="Komaki H."/>
            <person name="Tamura T."/>
        </authorList>
    </citation>
    <scope>NUCLEOTIDE SEQUENCE [LARGE SCALE GENOMIC DNA]</scope>
    <source>
        <strain evidence="3 4">NBRC 13090</strain>
    </source>
</reference>
<dbReference type="GO" id="GO:0005886">
    <property type="term" value="C:plasma membrane"/>
    <property type="evidence" value="ECO:0007669"/>
    <property type="project" value="UniProtKB-SubCell"/>
</dbReference>
<organism evidence="3 4">
    <name type="scientific">Streptomyces tubercidicus</name>
    <dbReference type="NCBI Taxonomy" id="47759"/>
    <lineage>
        <taxon>Bacteria</taxon>
        <taxon>Bacillati</taxon>
        <taxon>Actinomycetota</taxon>
        <taxon>Actinomycetes</taxon>
        <taxon>Kitasatosporales</taxon>
        <taxon>Streptomycetaceae</taxon>
        <taxon>Streptomyces</taxon>
    </lineage>
</organism>
<dbReference type="GO" id="GO:0140359">
    <property type="term" value="F:ABC-type transporter activity"/>
    <property type="evidence" value="ECO:0007669"/>
    <property type="project" value="InterPro"/>
</dbReference>
<evidence type="ECO:0000256" key="1">
    <source>
        <dbReference type="SAM" id="MobiDB-lite"/>
    </source>
</evidence>
<feature type="region of interest" description="Disordered" evidence="1">
    <location>
        <begin position="1"/>
        <end position="29"/>
    </location>
</feature>
<evidence type="ECO:0008006" key="5">
    <source>
        <dbReference type="Google" id="ProtNLM"/>
    </source>
</evidence>
<evidence type="ECO:0000313" key="4">
    <source>
        <dbReference type="Proteomes" id="UP000431826"/>
    </source>
</evidence>
<name>A0A640UXT8_9ACTN</name>
<comment type="caution">
    <text evidence="3">The sequence shown here is derived from an EMBL/GenBank/DDBJ whole genome shotgun (WGS) entry which is preliminary data.</text>
</comment>
<keyword evidence="2" id="KW-0472">Membrane</keyword>
<keyword evidence="2" id="KW-0812">Transmembrane</keyword>
<gene>
    <name evidence="3" type="ORF">Stube_39880</name>
</gene>
<feature type="transmembrane region" description="Helical" evidence="2">
    <location>
        <begin position="323"/>
        <end position="342"/>
    </location>
</feature>
<dbReference type="OrthoDB" id="3579673at2"/>